<comment type="pathway">
    <text evidence="3">Carbohydrate biosynthesis; gluconeogenesis.</text>
</comment>
<comment type="catalytic activity">
    <reaction evidence="10">
        <text>L-serine = pyruvate + NH4(+)</text>
        <dbReference type="Rhea" id="RHEA:19169"/>
        <dbReference type="ChEBI" id="CHEBI:15361"/>
        <dbReference type="ChEBI" id="CHEBI:28938"/>
        <dbReference type="ChEBI" id="CHEBI:33384"/>
        <dbReference type="EC" id="4.3.1.17"/>
    </reaction>
</comment>
<reference evidence="11 12" key="1">
    <citation type="journal article" date="2016" name="Sci. Rep.">
        <title>Draft genome sequencing and secretome analysis of fungal phytopathogen Ascochyta rabiei provides insight into the necrotrophic effector repertoire.</title>
        <authorList>
            <person name="Verma S."/>
            <person name="Gazara R.K."/>
            <person name="Nizam S."/>
            <person name="Parween S."/>
            <person name="Chattopadhyay D."/>
            <person name="Verma P.K."/>
        </authorList>
    </citation>
    <scope>NUCLEOTIDE SEQUENCE [LARGE SCALE GENOMIC DNA]</scope>
    <source>
        <strain evidence="11 12">ArDII</strain>
    </source>
</reference>
<keyword evidence="9" id="KW-0456">Lyase</keyword>
<comment type="cofactor">
    <cofactor evidence="1">
        <name>pyridoxal 5'-phosphate</name>
        <dbReference type="ChEBI" id="CHEBI:597326"/>
    </cofactor>
</comment>
<proteinExistence type="inferred from homology"/>
<protein>
    <recommendedName>
        <fullName evidence="5">L-serine ammonia-lyase</fullName>
        <ecNumber evidence="5">4.3.1.17</ecNumber>
    </recommendedName>
</protein>
<keyword evidence="6" id="KW-0312">Gluconeogenesis</keyword>
<evidence type="ECO:0000313" key="11">
    <source>
        <dbReference type="EMBL" id="KZM28796.1"/>
    </source>
</evidence>
<dbReference type="PANTHER" id="PTHR48078">
    <property type="entry name" value="THREONINE DEHYDRATASE, MITOCHONDRIAL-RELATED"/>
    <property type="match status" value="1"/>
</dbReference>
<evidence type="ECO:0000313" key="12">
    <source>
        <dbReference type="Proteomes" id="UP000076837"/>
    </source>
</evidence>
<evidence type="ECO:0000256" key="6">
    <source>
        <dbReference type="ARBA" id="ARBA00022432"/>
    </source>
</evidence>
<dbReference type="GO" id="GO:0006567">
    <property type="term" value="P:L-threonine catabolic process"/>
    <property type="evidence" value="ECO:0007669"/>
    <property type="project" value="TreeGrafter"/>
</dbReference>
<dbReference type="OrthoDB" id="7773036at2759"/>
<dbReference type="GO" id="GO:0009097">
    <property type="term" value="P:isoleucine biosynthetic process"/>
    <property type="evidence" value="ECO:0007669"/>
    <property type="project" value="TreeGrafter"/>
</dbReference>
<dbReference type="Gene3D" id="3.40.50.1100">
    <property type="match status" value="2"/>
</dbReference>
<evidence type="ECO:0000256" key="10">
    <source>
        <dbReference type="ARBA" id="ARBA00049406"/>
    </source>
</evidence>
<dbReference type="EC" id="4.3.1.17" evidence="5"/>
<dbReference type="GO" id="GO:0003941">
    <property type="term" value="F:L-serine ammonia-lyase activity"/>
    <property type="evidence" value="ECO:0007669"/>
    <property type="project" value="UniProtKB-EC"/>
</dbReference>
<dbReference type="STRING" id="5454.A0A163MKI2"/>
<dbReference type="PROSITE" id="PS00165">
    <property type="entry name" value="DEHYDRATASE_SER_THR"/>
    <property type="match status" value="1"/>
</dbReference>
<evidence type="ECO:0000256" key="8">
    <source>
        <dbReference type="ARBA" id="ARBA00022898"/>
    </source>
</evidence>
<evidence type="ECO:0000256" key="1">
    <source>
        <dbReference type="ARBA" id="ARBA00001933"/>
    </source>
</evidence>
<evidence type="ECO:0000256" key="4">
    <source>
        <dbReference type="ARBA" id="ARBA00010869"/>
    </source>
</evidence>
<dbReference type="InterPro" id="IPR050147">
    <property type="entry name" value="Ser/Thr_Dehydratase"/>
</dbReference>
<dbReference type="InterPro" id="IPR036052">
    <property type="entry name" value="TrpB-like_PALP_sf"/>
</dbReference>
<comment type="subcellular location">
    <subcellularLocation>
        <location evidence="2">Cytoplasm</location>
    </subcellularLocation>
</comment>
<evidence type="ECO:0000256" key="9">
    <source>
        <dbReference type="ARBA" id="ARBA00023239"/>
    </source>
</evidence>
<dbReference type="GO" id="GO:0006094">
    <property type="term" value="P:gluconeogenesis"/>
    <property type="evidence" value="ECO:0007669"/>
    <property type="project" value="UniProtKB-KW"/>
</dbReference>
<dbReference type="PANTHER" id="PTHR48078:SF2">
    <property type="entry name" value="CATABOLIC L-SERINE_THREONINE DEHYDRATASE"/>
    <property type="match status" value="1"/>
</dbReference>
<dbReference type="Pfam" id="PF00291">
    <property type="entry name" value="PALP"/>
    <property type="match status" value="1"/>
</dbReference>
<dbReference type="AlphaFoldDB" id="A0A163MKI2"/>
<keyword evidence="8" id="KW-0663">Pyridoxal phosphate</keyword>
<dbReference type="InterPro" id="IPR000634">
    <property type="entry name" value="Ser/Thr_deHydtase_PyrdxlP-BS"/>
</dbReference>
<comment type="similarity">
    <text evidence="4">Belongs to the serine/threonine dehydratase family.</text>
</comment>
<accession>A0A163MKI2</accession>
<keyword evidence="12" id="KW-1185">Reference proteome</keyword>
<comment type="caution">
    <text evidence="11">The sequence shown here is derived from an EMBL/GenBank/DDBJ whole genome shotgun (WGS) entry which is preliminary data.</text>
</comment>
<name>A0A163MKI2_DIDRA</name>
<keyword evidence="7" id="KW-0963">Cytoplasm</keyword>
<dbReference type="GO" id="GO:0030170">
    <property type="term" value="F:pyridoxal phosphate binding"/>
    <property type="evidence" value="ECO:0007669"/>
    <property type="project" value="InterPro"/>
</dbReference>
<dbReference type="GO" id="GO:0004794">
    <property type="term" value="F:threonine deaminase activity"/>
    <property type="evidence" value="ECO:0007669"/>
    <property type="project" value="TreeGrafter"/>
</dbReference>
<dbReference type="EMBL" id="JYNV01000002">
    <property type="protein sequence ID" value="KZM28796.1"/>
    <property type="molecule type" value="Genomic_DNA"/>
</dbReference>
<dbReference type="GO" id="GO:0005737">
    <property type="term" value="C:cytoplasm"/>
    <property type="evidence" value="ECO:0007669"/>
    <property type="project" value="UniProtKB-SubCell"/>
</dbReference>
<gene>
    <name evidence="11" type="ORF">ST47_g86</name>
</gene>
<dbReference type="FunFam" id="3.40.50.1100:FF:000040">
    <property type="entry name" value="L-serine dehydratase, putative"/>
    <property type="match status" value="1"/>
</dbReference>
<evidence type="ECO:0000256" key="3">
    <source>
        <dbReference type="ARBA" id="ARBA00004742"/>
    </source>
</evidence>
<sequence>MAPRDSTAATPWRRTPLVHSAKLSKEAGCKIHLKLENLQPSGSFKSRGIGNYLLSHLASLATPADRDKVHFYSSSGGNAGLACVHAAVALGAPATIVVPMSTSEYMVGKIRDAGAVQVVQFGASWYEADAYLQDTVVGDARRRGEVPVYVPPFDAREIWEGNATVVHEVVDELGCEPDVLVCSVGGGGLFCGVVMGRDGVCKGATVLAVETQGADSLALSLREGRLATLPAITSIATSLGARTVAEQAYAYAKGAGVKNVVLTDREAMEGCVRFADDERIMVETACGVCLALCYGGRLKEVLPELTGDSNVVIVVCGGSNITEAMLHSWAESVKQPVAA</sequence>
<dbReference type="InterPro" id="IPR001926">
    <property type="entry name" value="TrpB-like_PALP"/>
</dbReference>
<evidence type="ECO:0000256" key="7">
    <source>
        <dbReference type="ARBA" id="ARBA00022490"/>
    </source>
</evidence>
<dbReference type="Proteomes" id="UP000076837">
    <property type="component" value="Unassembled WGS sequence"/>
</dbReference>
<evidence type="ECO:0000256" key="5">
    <source>
        <dbReference type="ARBA" id="ARBA00012093"/>
    </source>
</evidence>
<organism evidence="11 12">
    <name type="scientific">Didymella rabiei</name>
    <name type="common">Chickpea ascochyta blight fungus</name>
    <name type="synonym">Mycosphaerella rabiei</name>
    <dbReference type="NCBI Taxonomy" id="5454"/>
    <lineage>
        <taxon>Eukaryota</taxon>
        <taxon>Fungi</taxon>
        <taxon>Dikarya</taxon>
        <taxon>Ascomycota</taxon>
        <taxon>Pezizomycotina</taxon>
        <taxon>Dothideomycetes</taxon>
        <taxon>Pleosporomycetidae</taxon>
        <taxon>Pleosporales</taxon>
        <taxon>Pleosporineae</taxon>
        <taxon>Didymellaceae</taxon>
        <taxon>Ascochyta</taxon>
    </lineage>
</organism>
<dbReference type="GO" id="GO:0006565">
    <property type="term" value="P:L-serine catabolic process"/>
    <property type="evidence" value="ECO:0007669"/>
    <property type="project" value="TreeGrafter"/>
</dbReference>
<evidence type="ECO:0000256" key="2">
    <source>
        <dbReference type="ARBA" id="ARBA00004496"/>
    </source>
</evidence>
<dbReference type="SUPFAM" id="SSF53686">
    <property type="entry name" value="Tryptophan synthase beta subunit-like PLP-dependent enzymes"/>
    <property type="match status" value="1"/>
</dbReference>